<evidence type="ECO:0000313" key="4">
    <source>
        <dbReference type="Proteomes" id="UP000594263"/>
    </source>
</evidence>
<feature type="region of interest" description="Disordered" evidence="1">
    <location>
        <begin position="42"/>
        <end position="203"/>
    </location>
</feature>
<dbReference type="InterPro" id="IPR000095">
    <property type="entry name" value="CRIB_dom"/>
</dbReference>
<sequence length="203" mass="21979">MSTKTVKGLLKGLRYISKVFDDEQDEPDMQIGYPTDVKHVAHIGWDGPENNSGPTWMNDFKPNPEDDSSPRTSSHRGKMDTSKMSVAIPPRDGSSSPVSSPSRRATDGTKKSRNRRHTPNSSVDSPTKRDTSASGGHRSSRRAQGTDPNSQDSNSSGVTKKVRRRRKVLSEGGSTKSTKSKEKDSSMDGADPELAGSEFGSQG</sequence>
<dbReference type="SMART" id="SM00285">
    <property type="entry name" value="PBD"/>
    <property type="match status" value="1"/>
</dbReference>
<name>A0A7N0TLC2_KALFE</name>
<proteinExistence type="predicted"/>
<dbReference type="PANTHER" id="PTHR46325">
    <property type="entry name" value="CRIB DOMAIN-CONTAINING PROTEIN RIC8"/>
    <property type="match status" value="1"/>
</dbReference>
<dbReference type="Gene3D" id="3.90.810.10">
    <property type="entry name" value="CRIB domain"/>
    <property type="match status" value="1"/>
</dbReference>
<dbReference type="OMA" id="SKNDEMH"/>
<evidence type="ECO:0000259" key="2">
    <source>
        <dbReference type="PROSITE" id="PS50108"/>
    </source>
</evidence>
<dbReference type="PROSITE" id="PS50108">
    <property type="entry name" value="CRIB"/>
    <property type="match status" value="1"/>
</dbReference>
<feature type="compositionally biased region" description="Polar residues" evidence="1">
    <location>
        <begin position="146"/>
        <end position="157"/>
    </location>
</feature>
<evidence type="ECO:0000256" key="1">
    <source>
        <dbReference type="SAM" id="MobiDB-lite"/>
    </source>
</evidence>
<accession>A0A7N0TLC2</accession>
<keyword evidence="4" id="KW-1185">Reference proteome</keyword>
<dbReference type="PANTHER" id="PTHR46325:SF40">
    <property type="entry name" value="CRIB DOMAIN-CONTAINING PROTEIN"/>
    <property type="match status" value="1"/>
</dbReference>
<dbReference type="AlphaFoldDB" id="A0A7N0TLC2"/>
<dbReference type="EnsemblPlants" id="Kaladp0039s0341.1.v1.1">
    <property type="protein sequence ID" value="Kaladp0039s0341.1.v1.1"/>
    <property type="gene ID" value="Kaladp0039s0341.v1.1"/>
</dbReference>
<organism evidence="3 4">
    <name type="scientific">Kalanchoe fedtschenkoi</name>
    <name type="common">Lavender scallops</name>
    <name type="synonym">South American air plant</name>
    <dbReference type="NCBI Taxonomy" id="63787"/>
    <lineage>
        <taxon>Eukaryota</taxon>
        <taxon>Viridiplantae</taxon>
        <taxon>Streptophyta</taxon>
        <taxon>Embryophyta</taxon>
        <taxon>Tracheophyta</taxon>
        <taxon>Spermatophyta</taxon>
        <taxon>Magnoliopsida</taxon>
        <taxon>eudicotyledons</taxon>
        <taxon>Gunneridae</taxon>
        <taxon>Pentapetalae</taxon>
        <taxon>Saxifragales</taxon>
        <taxon>Crassulaceae</taxon>
        <taxon>Kalanchoe</taxon>
    </lineage>
</organism>
<protein>
    <recommendedName>
        <fullName evidence="2">CRIB domain-containing protein</fullName>
    </recommendedName>
</protein>
<evidence type="ECO:0000313" key="3">
    <source>
        <dbReference type="EnsemblPlants" id="Kaladp0039s0341.1.v1.1"/>
    </source>
</evidence>
<dbReference type="Proteomes" id="UP000594263">
    <property type="component" value="Unplaced"/>
</dbReference>
<reference evidence="3" key="1">
    <citation type="submission" date="2021-01" db="UniProtKB">
        <authorList>
            <consortium name="EnsemblPlants"/>
        </authorList>
    </citation>
    <scope>IDENTIFICATION</scope>
</reference>
<dbReference type="InterPro" id="IPR036936">
    <property type="entry name" value="CRIB_dom_sf"/>
</dbReference>
<dbReference type="Pfam" id="PF00786">
    <property type="entry name" value="PBD"/>
    <property type="match status" value="1"/>
</dbReference>
<dbReference type="CDD" id="cd00132">
    <property type="entry name" value="CRIB"/>
    <property type="match status" value="1"/>
</dbReference>
<feature type="compositionally biased region" description="Low complexity" evidence="1">
    <location>
        <begin position="89"/>
        <end position="103"/>
    </location>
</feature>
<feature type="domain" description="CRIB" evidence="2">
    <location>
        <begin position="31"/>
        <end position="44"/>
    </location>
</feature>
<dbReference type="Gramene" id="Kaladp0039s0341.1.v1.1">
    <property type="protein sequence ID" value="Kaladp0039s0341.1.v1.1"/>
    <property type="gene ID" value="Kaladp0039s0341.v1.1"/>
</dbReference>